<dbReference type="Pfam" id="PF17921">
    <property type="entry name" value="Integrase_H2C2"/>
    <property type="match status" value="1"/>
</dbReference>
<dbReference type="Gene3D" id="1.10.340.70">
    <property type="match status" value="1"/>
</dbReference>
<evidence type="ECO:0008006" key="5">
    <source>
        <dbReference type="Google" id="ProtNLM"/>
    </source>
</evidence>
<dbReference type="InterPro" id="IPR000477">
    <property type="entry name" value="RT_dom"/>
</dbReference>
<name>A0A0B6ZPV4_9EUPU</name>
<evidence type="ECO:0000313" key="4">
    <source>
        <dbReference type="EMBL" id="CEK69760.1"/>
    </source>
</evidence>
<dbReference type="InterPro" id="IPR043502">
    <property type="entry name" value="DNA/RNA_pol_sf"/>
</dbReference>
<dbReference type="CDD" id="cd09274">
    <property type="entry name" value="RNase_HI_RT_Ty3"/>
    <property type="match status" value="1"/>
</dbReference>
<dbReference type="GO" id="GO:0003824">
    <property type="term" value="F:catalytic activity"/>
    <property type="evidence" value="ECO:0007669"/>
    <property type="project" value="UniProtKB-KW"/>
</dbReference>
<dbReference type="Pfam" id="PF00078">
    <property type="entry name" value="RVT_1"/>
    <property type="match status" value="1"/>
</dbReference>
<dbReference type="Gene3D" id="3.30.70.270">
    <property type="match status" value="2"/>
</dbReference>
<evidence type="ECO:0000259" key="3">
    <source>
        <dbReference type="PROSITE" id="PS50994"/>
    </source>
</evidence>
<dbReference type="SUPFAM" id="SSF53098">
    <property type="entry name" value="Ribonuclease H-like"/>
    <property type="match status" value="1"/>
</dbReference>
<dbReference type="GO" id="GO:0003676">
    <property type="term" value="F:nucleic acid binding"/>
    <property type="evidence" value="ECO:0007669"/>
    <property type="project" value="InterPro"/>
</dbReference>
<dbReference type="AlphaFoldDB" id="A0A0B6ZPV4"/>
<dbReference type="GO" id="GO:0015074">
    <property type="term" value="P:DNA integration"/>
    <property type="evidence" value="ECO:0007669"/>
    <property type="project" value="InterPro"/>
</dbReference>
<dbReference type="InterPro" id="IPR012337">
    <property type="entry name" value="RNaseH-like_sf"/>
</dbReference>
<feature type="domain" description="Reverse transcriptase" evidence="2">
    <location>
        <begin position="1"/>
        <end position="171"/>
    </location>
</feature>
<proteinExistence type="predicted"/>
<feature type="non-terminal residue" evidence="4">
    <location>
        <position position="1"/>
    </location>
</feature>
<dbReference type="Gene3D" id="3.30.420.10">
    <property type="entry name" value="Ribonuclease H-like superfamily/Ribonuclease H"/>
    <property type="match status" value="1"/>
</dbReference>
<dbReference type="EMBL" id="HACG01022895">
    <property type="protein sequence ID" value="CEK69760.1"/>
    <property type="molecule type" value="Transcribed_RNA"/>
</dbReference>
<keyword evidence="1" id="KW-0511">Multifunctional enzyme</keyword>
<dbReference type="SUPFAM" id="SSF56672">
    <property type="entry name" value="DNA/RNA polymerases"/>
    <property type="match status" value="1"/>
</dbReference>
<gene>
    <name evidence="4" type="primary">ORF71463</name>
</gene>
<accession>A0A0B6ZPV4</accession>
<protein>
    <recommendedName>
        <fullName evidence="5">Reverse transcriptase domain-containing protein</fullName>
    </recommendedName>
</protein>
<sequence length="638" mass="72238">VSPWAAPVVLVKKKNGTLRLCVDYRELNKKTIKDAYPIPRIDDYLDSLSGAKLFSTLDLTSGYYQVAMKEEDIDKTALCTPFVLYEYTRMPMGLTNSAGTFQRLMQNSMSDFMFKSLLVYLDDMLIFSGNFSDHLTRLGDVLERIRSIGLKVNPAKCVFCTNKVDFLGHTISDRGIETQRSKISSIQGLCTPTNVQQVRAFLGMAGYYRKFIPGFSHIAKPLLDLVNGSVSVTHRITKLKRSRGSDFSWTSACDNSFRDLQNKLISAPILGFPDFSKPFILDIDASYSGLGAVLSQEQDGSSKVIAYASRTLRREERNIKSSLKLELLGLKWAVTEKFRSYILGNKVTIYTDNKGLTFSNKAQLGAIEQRWLAQLAVFNFDIKHRRGSLNKNADFLSRYPLPITNDEKECETMSEDEDVGINRVAFESPFYACDLNVLTLDSECVKYPSRYGLHDIECLQWQDVVLHVILNAIQLNTPVDTTTWPQDAQRLWSFHEKLCIHKGILCIRVGADCDGDELRIIVPLSLRQIVLKSIHELGHQGRDRTLALLKSRFFWCGMSGDVRKVVKSCIVCNMSKPPKRITTTYGHIVAHRPLEMIAMDFIEFPKDSYGFRHALIMTDVFTKYVVAYPTVDQTALTV</sequence>
<dbReference type="FunFam" id="1.10.340.70:FF:000001">
    <property type="entry name" value="Retrovirus-related Pol polyprotein from transposon gypsy-like Protein"/>
    <property type="match status" value="1"/>
</dbReference>
<dbReference type="InterPro" id="IPR043128">
    <property type="entry name" value="Rev_trsase/Diguanyl_cyclase"/>
</dbReference>
<dbReference type="PROSITE" id="PS50878">
    <property type="entry name" value="RT_POL"/>
    <property type="match status" value="1"/>
</dbReference>
<feature type="non-terminal residue" evidence="4">
    <location>
        <position position="638"/>
    </location>
</feature>
<evidence type="ECO:0000256" key="1">
    <source>
        <dbReference type="ARBA" id="ARBA00023268"/>
    </source>
</evidence>
<dbReference type="InterPro" id="IPR041577">
    <property type="entry name" value="RT_RNaseH_2"/>
</dbReference>
<dbReference type="PANTHER" id="PTHR37984:SF5">
    <property type="entry name" value="PROTEIN NYNRIN-LIKE"/>
    <property type="match status" value="1"/>
</dbReference>
<dbReference type="PANTHER" id="PTHR37984">
    <property type="entry name" value="PROTEIN CBG26694"/>
    <property type="match status" value="1"/>
</dbReference>
<dbReference type="FunFam" id="3.10.20.370:FF:000001">
    <property type="entry name" value="Retrovirus-related Pol polyprotein from transposon 17.6-like protein"/>
    <property type="match status" value="1"/>
</dbReference>
<dbReference type="FunFam" id="3.30.70.270:FF:000020">
    <property type="entry name" value="Transposon Tf2-6 polyprotein-like Protein"/>
    <property type="match status" value="1"/>
</dbReference>
<reference evidence="4" key="1">
    <citation type="submission" date="2014-12" db="EMBL/GenBank/DDBJ databases">
        <title>Insight into the proteome of Arion vulgaris.</title>
        <authorList>
            <person name="Aradska J."/>
            <person name="Bulat T."/>
            <person name="Smidak R."/>
            <person name="Sarate P."/>
            <person name="Gangsoo J."/>
            <person name="Sialana F."/>
            <person name="Bilban M."/>
            <person name="Lubec G."/>
        </authorList>
    </citation>
    <scope>NUCLEOTIDE SEQUENCE</scope>
    <source>
        <tissue evidence="4">Skin</tissue>
    </source>
</reference>
<evidence type="ECO:0000259" key="2">
    <source>
        <dbReference type="PROSITE" id="PS50878"/>
    </source>
</evidence>
<dbReference type="InterPro" id="IPR050951">
    <property type="entry name" value="Retrovirus_Pol_polyprotein"/>
</dbReference>
<dbReference type="CDD" id="cd01647">
    <property type="entry name" value="RT_LTR"/>
    <property type="match status" value="1"/>
</dbReference>
<dbReference type="InterPro" id="IPR036397">
    <property type="entry name" value="RNaseH_sf"/>
</dbReference>
<dbReference type="InterPro" id="IPR001584">
    <property type="entry name" value="Integrase_cat-core"/>
</dbReference>
<dbReference type="Pfam" id="PF17919">
    <property type="entry name" value="RT_RNaseH_2"/>
    <property type="match status" value="1"/>
</dbReference>
<feature type="domain" description="Integrase catalytic" evidence="3">
    <location>
        <begin position="589"/>
        <end position="638"/>
    </location>
</feature>
<dbReference type="InterPro" id="IPR041588">
    <property type="entry name" value="Integrase_H2C2"/>
</dbReference>
<organism evidence="4">
    <name type="scientific">Arion vulgaris</name>
    <dbReference type="NCBI Taxonomy" id="1028688"/>
    <lineage>
        <taxon>Eukaryota</taxon>
        <taxon>Metazoa</taxon>
        <taxon>Spiralia</taxon>
        <taxon>Lophotrochozoa</taxon>
        <taxon>Mollusca</taxon>
        <taxon>Gastropoda</taxon>
        <taxon>Heterobranchia</taxon>
        <taxon>Euthyneura</taxon>
        <taxon>Panpulmonata</taxon>
        <taxon>Eupulmonata</taxon>
        <taxon>Stylommatophora</taxon>
        <taxon>Helicina</taxon>
        <taxon>Arionoidea</taxon>
        <taxon>Arionidae</taxon>
        <taxon>Arion</taxon>
    </lineage>
</organism>
<dbReference type="PROSITE" id="PS50994">
    <property type="entry name" value="INTEGRASE"/>
    <property type="match status" value="1"/>
</dbReference>
<dbReference type="Gene3D" id="3.10.20.370">
    <property type="match status" value="1"/>
</dbReference>